<protein>
    <submittedName>
        <fullName evidence="1">Uncharacterized protein</fullName>
    </submittedName>
</protein>
<proteinExistence type="predicted"/>
<sequence length="92" mass="10529">MMVRRTRFLPPPLRFCDRVKAMEWMPVATAGTHDLRHRVSCMCARGSYGRRFAPGRPGRVCHGPHVRRRHADVMLSLDCLMRWLSLNAGQGA</sequence>
<organism evidence="1 2">
    <name type="scientific">Dichomitus squalens</name>
    <dbReference type="NCBI Taxonomy" id="114155"/>
    <lineage>
        <taxon>Eukaryota</taxon>
        <taxon>Fungi</taxon>
        <taxon>Dikarya</taxon>
        <taxon>Basidiomycota</taxon>
        <taxon>Agaricomycotina</taxon>
        <taxon>Agaricomycetes</taxon>
        <taxon>Polyporales</taxon>
        <taxon>Polyporaceae</taxon>
        <taxon>Dichomitus</taxon>
    </lineage>
</organism>
<gene>
    <name evidence="1" type="ORF">BD310DRAFT_196241</name>
</gene>
<name>A0A4Q9Q311_9APHY</name>
<dbReference type="Proteomes" id="UP000292082">
    <property type="component" value="Unassembled WGS sequence"/>
</dbReference>
<accession>A0A4Q9Q311</accession>
<evidence type="ECO:0000313" key="2">
    <source>
        <dbReference type="Proteomes" id="UP000292082"/>
    </source>
</evidence>
<dbReference type="EMBL" id="ML145098">
    <property type="protein sequence ID" value="TBU61450.1"/>
    <property type="molecule type" value="Genomic_DNA"/>
</dbReference>
<evidence type="ECO:0000313" key="1">
    <source>
        <dbReference type="EMBL" id="TBU61450.1"/>
    </source>
</evidence>
<dbReference type="AlphaFoldDB" id="A0A4Q9Q311"/>
<reference evidence="1 2" key="1">
    <citation type="submission" date="2019-01" db="EMBL/GenBank/DDBJ databases">
        <title>Draft genome sequences of three monokaryotic isolates of the white-rot basidiomycete fungus Dichomitus squalens.</title>
        <authorList>
            <consortium name="DOE Joint Genome Institute"/>
            <person name="Lopez S.C."/>
            <person name="Andreopoulos B."/>
            <person name="Pangilinan J."/>
            <person name="Lipzen A."/>
            <person name="Riley R."/>
            <person name="Ahrendt S."/>
            <person name="Ng V."/>
            <person name="Barry K."/>
            <person name="Daum C."/>
            <person name="Grigoriev I.V."/>
            <person name="Hilden K.S."/>
            <person name="Makela M.R."/>
            <person name="de Vries R.P."/>
        </authorList>
    </citation>
    <scope>NUCLEOTIDE SEQUENCE [LARGE SCALE GENOMIC DNA]</scope>
    <source>
        <strain evidence="1 2">CBS 464.89</strain>
    </source>
</reference>
<keyword evidence="2" id="KW-1185">Reference proteome</keyword>